<dbReference type="EMBL" id="WNYA01000003">
    <property type="protein sequence ID" value="KAG8582566.1"/>
    <property type="molecule type" value="Genomic_DNA"/>
</dbReference>
<sequence>MCDEILLLILDLLDPFSLLSVSRVCSTLYRVSNTDSLWAKHCRVAFGSGFRTGCGDCAPKEAFKLMYMWGKLYRTLPYNRQLQDLFFSGFPPKKYWLQWLTLEEIVPLPPIKLPDHEIEEIWGITKGLLDEKHKVTDEALDDMHDSTYKYEWKELRNLALVHHGAYSNVQSHVLQKMSSECHEDLEWLYCQYSTNRFQWLFSYWLFGLSKSCAKQLQRIYLWWQRFDKKKVSCWGSMNCDVKYLASLHCITEDFWNGKLANGDENIGIKSVENYFSMCKSLLAWILGRKWGRFKQKKVLQDALVEVYRMLKHELHFSMVDHDQSVLDSC</sequence>
<feature type="domain" description="F-box" evidence="2">
    <location>
        <begin position="1"/>
        <end position="41"/>
    </location>
</feature>
<reference evidence="3" key="1">
    <citation type="thesis" date="2020" institute="ProQuest LLC" country="789 East Eisenhower Parkway, Ann Arbor, MI, USA">
        <title>Comparative Genomics and Chromosome Evolution.</title>
        <authorList>
            <person name="Mudd A.B."/>
        </authorList>
    </citation>
    <scope>NUCLEOTIDE SEQUENCE</scope>
    <source>
        <strain evidence="3">237g6f4</strain>
        <tissue evidence="3">Blood</tissue>
    </source>
</reference>
<evidence type="ECO:0000259" key="2">
    <source>
        <dbReference type="PROSITE" id="PS50181"/>
    </source>
</evidence>
<accession>A0AAV7CCH1</accession>
<dbReference type="InterPro" id="IPR001810">
    <property type="entry name" value="F-box_dom"/>
</dbReference>
<organism evidence="3 4">
    <name type="scientific">Engystomops pustulosus</name>
    <name type="common">Tungara frog</name>
    <name type="synonym">Physalaemus pustulosus</name>
    <dbReference type="NCBI Taxonomy" id="76066"/>
    <lineage>
        <taxon>Eukaryota</taxon>
        <taxon>Metazoa</taxon>
        <taxon>Chordata</taxon>
        <taxon>Craniata</taxon>
        <taxon>Vertebrata</taxon>
        <taxon>Euteleostomi</taxon>
        <taxon>Amphibia</taxon>
        <taxon>Batrachia</taxon>
        <taxon>Anura</taxon>
        <taxon>Neobatrachia</taxon>
        <taxon>Hyloidea</taxon>
        <taxon>Leptodactylidae</taxon>
        <taxon>Leiuperinae</taxon>
        <taxon>Engystomops</taxon>
    </lineage>
</organism>
<dbReference type="PROSITE" id="PS50181">
    <property type="entry name" value="FBOX"/>
    <property type="match status" value="1"/>
</dbReference>
<protein>
    <recommendedName>
        <fullName evidence="2">F-box domain-containing protein</fullName>
    </recommendedName>
</protein>
<keyword evidence="1" id="KW-0732">Signal</keyword>
<dbReference type="SUPFAM" id="SSF81383">
    <property type="entry name" value="F-box domain"/>
    <property type="match status" value="1"/>
</dbReference>
<feature type="signal peptide" evidence="1">
    <location>
        <begin position="1"/>
        <end position="18"/>
    </location>
</feature>
<dbReference type="InterPro" id="IPR036047">
    <property type="entry name" value="F-box-like_dom_sf"/>
</dbReference>
<dbReference type="AlphaFoldDB" id="A0AAV7CCH1"/>
<proteinExistence type="predicted"/>
<evidence type="ECO:0000313" key="3">
    <source>
        <dbReference type="EMBL" id="KAG8582566.1"/>
    </source>
</evidence>
<evidence type="ECO:0000313" key="4">
    <source>
        <dbReference type="Proteomes" id="UP000824782"/>
    </source>
</evidence>
<name>A0AAV7CCH1_ENGPU</name>
<dbReference type="Gene3D" id="1.20.1280.50">
    <property type="match status" value="1"/>
</dbReference>
<gene>
    <name evidence="3" type="ORF">GDO81_008114</name>
</gene>
<evidence type="ECO:0000256" key="1">
    <source>
        <dbReference type="SAM" id="SignalP"/>
    </source>
</evidence>
<keyword evidence="4" id="KW-1185">Reference proteome</keyword>
<dbReference type="SMART" id="SM00256">
    <property type="entry name" value="FBOX"/>
    <property type="match status" value="1"/>
</dbReference>
<dbReference type="Pfam" id="PF12937">
    <property type="entry name" value="F-box-like"/>
    <property type="match status" value="1"/>
</dbReference>
<comment type="caution">
    <text evidence="3">The sequence shown here is derived from an EMBL/GenBank/DDBJ whole genome shotgun (WGS) entry which is preliminary data.</text>
</comment>
<feature type="chain" id="PRO_5043641844" description="F-box domain-containing protein" evidence="1">
    <location>
        <begin position="19"/>
        <end position="329"/>
    </location>
</feature>
<dbReference type="Proteomes" id="UP000824782">
    <property type="component" value="Unassembled WGS sequence"/>
</dbReference>